<dbReference type="SUPFAM" id="SSF49879">
    <property type="entry name" value="SMAD/FHA domain"/>
    <property type="match status" value="1"/>
</dbReference>
<dbReference type="InterPro" id="IPR000253">
    <property type="entry name" value="FHA_dom"/>
</dbReference>
<dbReference type="OMA" id="KTHAMIE"/>
<evidence type="ECO:0000259" key="2">
    <source>
        <dbReference type="PROSITE" id="PS50006"/>
    </source>
</evidence>
<dbReference type="EMBL" id="KB199650">
    <property type="protein sequence ID" value="ESP05696.1"/>
    <property type="molecule type" value="Genomic_DNA"/>
</dbReference>
<name>V4BD11_LOTGI</name>
<dbReference type="OrthoDB" id="342264at2759"/>
<dbReference type="STRING" id="225164.V4BD11"/>
<proteinExistence type="predicted"/>
<protein>
    <recommendedName>
        <fullName evidence="2">FHA domain-containing protein</fullName>
    </recommendedName>
</protein>
<sequence length="117" mass="13401">MDFDQTQAISYSFEDDSEDNTEKTAEKTVAFLTVLKYKDLEEKEYPLFEGENIIGRQETCDICIPTKALSKQHSCIEIKSDSHFIYDKKSLNKTRRGKTSAGYPQSCHNTIRYGVMG</sequence>
<dbReference type="CTD" id="20235712"/>
<accession>V4BD11</accession>
<evidence type="ECO:0000313" key="4">
    <source>
        <dbReference type="Proteomes" id="UP000030746"/>
    </source>
</evidence>
<dbReference type="KEGG" id="lgi:LOTGIDRAFT_152563"/>
<evidence type="ECO:0000256" key="1">
    <source>
        <dbReference type="SAM" id="MobiDB-lite"/>
    </source>
</evidence>
<dbReference type="PROSITE" id="PS50006">
    <property type="entry name" value="FHA_DOMAIN"/>
    <property type="match status" value="1"/>
</dbReference>
<reference evidence="3 4" key="1">
    <citation type="journal article" date="2013" name="Nature">
        <title>Insights into bilaterian evolution from three spiralian genomes.</title>
        <authorList>
            <person name="Simakov O."/>
            <person name="Marletaz F."/>
            <person name="Cho S.J."/>
            <person name="Edsinger-Gonzales E."/>
            <person name="Havlak P."/>
            <person name="Hellsten U."/>
            <person name="Kuo D.H."/>
            <person name="Larsson T."/>
            <person name="Lv J."/>
            <person name="Arendt D."/>
            <person name="Savage R."/>
            <person name="Osoegawa K."/>
            <person name="de Jong P."/>
            <person name="Grimwood J."/>
            <person name="Chapman J.A."/>
            <person name="Shapiro H."/>
            <person name="Aerts A."/>
            <person name="Otillar R.P."/>
            <person name="Terry A.Y."/>
            <person name="Boore J.L."/>
            <person name="Grigoriev I.V."/>
            <person name="Lindberg D.R."/>
            <person name="Seaver E.C."/>
            <person name="Weisblat D.A."/>
            <person name="Putnam N.H."/>
            <person name="Rokhsar D.S."/>
        </authorList>
    </citation>
    <scope>NUCLEOTIDE SEQUENCE [LARGE SCALE GENOMIC DNA]</scope>
</reference>
<dbReference type="Pfam" id="PF00498">
    <property type="entry name" value="FHA"/>
    <property type="match status" value="1"/>
</dbReference>
<keyword evidence="4" id="KW-1185">Reference proteome</keyword>
<feature type="region of interest" description="Disordered" evidence="1">
    <location>
        <begin position="1"/>
        <end position="22"/>
    </location>
</feature>
<gene>
    <name evidence="3" type="ORF">LOTGIDRAFT_152563</name>
</gene>
<feature type="domain" description="FHA" evidence="2">
    <location>
        <begin position="52"/>
        <end position="94"/>
    </location>
</feature>
<dbReference type="AlphaFoldDB" id="V4BD11"/>
<dbReference type="Gene3D" id="2.60.200.20">
    <property type="match status" value="1"/>
</dbReference>
<feature type="compositionally biased region" description="Polar residues" evidence="1">
    <location>
        <begin position="1"/>
        <end position="10"/>
    </location>
</feature>
<dbReference type="CDD" id="cd22665">
    <property type="entry name" value="FHA_MDC1"/>
    <property type="match status" value="1"/>
</dbReference>
<dbReference type="GeneID" id="20235712"/>
<evidence type="ECO:0000313" key="3">
    <source>
        <dbReference type="EMBL" id="ESP05696.1"/>
    </source>
</evidence>
<dbReference type="RefSeq" id="XP_009044241.1">
    <property type="nucleotide sequence ID" value="XM_009045993.1"/>
</dbReference>
<organism evidence="3 4">
    <name type="scientific">Lottia gigantea</name>
    <name type="common">Giant owl limpet</name>
    <dbReference type="NCBI Taxonomy" id="225164"/>
    <lineage>
        <taxon>Eukaryota</taxon>
        <taxon>Metazoa</taxon>
        <taxon>Spiralia</taxon>
        <taxon>Lophotrochozoa</taxon>
        <taxon>Mollusca</taxon>
        <taxon>Gastropoda</taxon>
        <taxon>Patellogastropoda</taxon>
        <taxon>Lottioidea</taxon>
        <taxon>Lottiidae</taxon>
        <taxon>Lottia</taxon>
    </lineage>
</organism>
<dbReference type="InterPro" id="IPR008984">
    <property type="entry name" value="SMAD_FHA_dom_sf"/>
</dbReference>
<dbReference type="Proteomes" id="UP000030746">
    <property type="component" value="Unassembled WGS sequence"/>
</dbReference>
<dbReference type="HOGENOM" id="CLU_2087524_0_0_1"/>